<keyword evidence="3" id="KW-0808">Transferase</keyword>
<evidence type="ECO:0000256" key="3">
    <source>
        <dbReference type="ARBA" id="ARBA00022679"/>
    </source>
</evidence>
<dbReference type="GO" id="GO:2000369">
    <property type="term" value="P:regulation of clathrin-dependent endocytosis"/>
    <property type="evidence" value="ECO:0007669"/>
    <property type="project" value="TreeGrafter"/>
</dbReference>
<sequence length="493" mass="54956">MAYKLKGVQHIIGKSIIVENFRVLIDKLLDEGGFSIVYKVHAQDGSEYALKKITTNTRNEFEVYLQEINIMRSLTLNEASNCVKLVAAQSYSGTLSPGSPVKGGSGVHELYLLMELCTSSVHTLMTSKLPMHLTEQIVFEIFHSTCVALLQLHSMETPIIHRDIKIENVLINSKGQYVLCDFGSAYIGTIQPNAENRTEVEDDINKYTTMDYRAPEMINLYSGYEITTKVDIWALGVLLYKLCFRKTPFGDSKFGILSGKFFIPSSPIYSKNIHNLIHILLNPNPVSRLDIHQVLNSVCKYLRKPLPPGLKLQDKEEIDIRHSPENLIRTSKLSTPSNSTNQSTPKDNAAKLKHTSMSTPVLTSVKARSRPRTSIEMTSRKAKPLISTNTPKSTFLAVPKTYDVNDDDDLDQFGMSQFVPHLKANSAQNLRDATDMFGLEPFSTVSAQKSGSKIDLFGAVPFNDLVVVHHEAKRNESYDIGILSGEAGANTRV</sequence>
<dbReference type="PROSITE" id="PS00108">
    <property type="entry name" value="PROTEIN_KINASE_ST"/>
    <property type="match status" value="1"/>
</dbReference>
<dbReference type="Gene3D" id="1.10.510.10">
    <property type="entry name" value="Transferase(Phosphotransferase) domain 1"/>
    <property type="match status" value="1"/>
</dbReference>
<dbReference type="GO" id="GO:0045747">
    <property type="term" value="P:positive regulation of Notch signaling pathway"/>
    <property type="evidence" value="ECO:0007669"/>
    <property type="project" value="TreeGrafter"/>
</dbReference>
<gene>
    <name evidence="11" type="ORF">LOD99_13431</name>
</gene>
<dbReference type="InterPro" id="IPR008271">
    <property type="entry name" value="Ser/Thr_kinase_AS"/>
</dbReference>
<accession>A0AAV7KKH0</accession>
<dbReference type="GO" id="GO:0005737">
    <property type="term" value="C:cytoplasm"/>
    <property type="evidence" value="ECO:0007669"/>
    <property type="project" value="TreeGrafter"/>
</dbReference>
<dbReference type="InterPro" id="IPR011009">
    <property type="entry name" value="Kinase-like_dom_sf"/>
</dbReference>
<reference evidence="11 12" key="1">
    <citation type="journal article" date="2023" name="BMC Biol.">
        <title>The compact genome of the sponge Oopsacas minuta (Hexactinellida) is lacking key metazoan core genes.</title>
        <authorList>
            <person name="Santini S."/>
            <person name="Schenkelaars Q."/>
            <person name="Jourda C."/>
            <person name="Duchesne M."/>
            <person name="Belahbib H."/>
            <person name="Rocher C."/>
            <person name="Selva M."/>
            <person name="Riesgo A."/>
            <person name="Vervoort M."/>
            <person name="Leys S.P."/>
            <person name="Kodjabachian L."/>
            <person name="Le Bivic A."/>
            <person name="Borchiellini C."/>
            <person name="Claverie J.M."/>
            <person name="Renard E."/>
        </authorList>
    </citation>
    <scope>NUCLEOTIDE SEQUENCE [LARGE SCALE GENOMIC DNA]</scope>
    <source>
        <strain evidence="11">SPO-2</strain>
    </source>
</reference>
<dbReference type="EC" id="2.7.11.1" evidence="1"/>
<protein>
    <recommendedName>
        <fullName evidence="1">non-specific serine/threonine protein kinase</fullName>
        <ecNumber evidence="1">2.7.11.1</ecNumber>
    </recommendedName>
</protein>
<feature type="region of interest" description="Disordered" evidence="9">
    <location>
        <begin position="323"/>
        <end position="350"/>
    </location>
</feature>
<dbReference type="EMBL" id="JAKMXF010000011">
    <property type="protein sequence ID" value="KAI6661558.1"/>
    <property type="molecule type" value="Genomic_DNA"/>
</dbReference>
<name>A0AAV7KKH0_9METZ</name>
<dbReference type="SUPFAM" id="SSF56112">
    <property type="entry name" value="Protein kinase-like (PK-like)"/>
    <property type="match status" value="1"/>
</dbReference>
<evidence type="ECO:0000256" key="1">
    <source>
        <dbReference type="ARBA" id="ARBA00012513"/>
    </source>
</evidence>
<feature type="compositionally biased region" description="Low complexity" evidence="9">
    <location>
        <begin position="334"/>
        <end position="345"/>
    </location>
</feature>
<evidence type="ECO:0000256" key="8">
    <source>
        <dbReference type="ARBA" id="ARBA00048679"/>
    </source>
</evidence>
<evidence type="ECO:0000313" key="12">
    <source>
        <dbReference type="Proteomes" id="UP001165289"/>
    </source>
</evidence>
<evidence type="ECO:0000256" key="9">
    <source>
        <dbReference type="SAM" id="MobiDB-lite"/>
    </source>
</evidence>
<dbReference type="GO" id="GO:0005524">
    <property type="term" value="F:ATP binding"/>
    <property type="evidence" value="ECO:0007669"/>
    <property type="project" value="UniProtKB-KW"/>
</dbReference>
<evidence type="ECO:0000313" key="11">
    <source>
        <dbReference type="EMBL" id="KAI6661558.1"/>
    </source>
</evidence>
<evidence type="ECO:0000256" key="6">
    <source>
        <dbReference type="ARBA" id="ARBA00022840"/>
    </source>
</evidence>
<keyword evidence="12" id="KW-1185">Reference proteome</keyword>
<evidence type="ECO:0000256" key="5">
    <source>
        <dbReference type="ARBA" id="ARBA00022777"/>
    </source>
</evidence>
<comment type="catalytic activity">
    <reaction evidence="8">
        <text>L-seryl-[protein] + ATP = O-phospho-L-seryl-[protein] + ADP + H(+)</text>
        <dbReference type="Rhea" id="RHEA:17989"/>
        <dbReference type="Rhea" id="RHEA-COMP:9863"/>
        <dbReference type="Rhea" id="RHEA-COMP:11604"/>
        <dbReference type="ChEBI" id="CHEBI:15378"/>
        <dbReference type="ChEBI" id="CHEBI:29999"/>
        <dbReference type="ChEBI" id="CHEBI:30616"/>
        <dbReference type="ChEBI" id="CHEBI:83421"/>
        <dbReference type="ChEBI" id="CHEBI:456216"/>
        <dbReference type="EC" id="2.7.11.1"/>
    </reaction>
</comment>
<dbReference type="AlphaFoldDB" id="A0AAV7KKH0"/>
<dbReference type="InterPro" id="IPR000719">
    <property type="entry name" value="Prot_kinase_dom"/>
</dbReference>
<dbReference type="GO" id="GO:0004674">
    <property type="term" value="F:protein serine/threonine kinase activity"/>
    <property type="evidence" value="ECO:0007669"/>
    <property type="project" value="UniProtKB-KW"/>
</dbReference>
<keyword evidence="6" id="KW-0067">ATP-binding</keyword>
<dbReference type="PANTHER" id="PTHR22967:SF57">
    <property type="entry name" value="AUXILIN, ISOFORM A-RELATED"/>
    <property type="match status" value="1"/>
</dbReference>
<feature type="domain" description="Protein kinase" evidence="10">
    <location>
        <begin position="23"/>
        <end position="302"/>
    </location>
</feature>
<evidence type="ECO:0000259" key="10">
    <source>
        <dbReference type="PROSITE" id="PS50011"/>
    </source>
</evidence>
<dbReference type="PROSITE" id="PS50011">
    <property type="entry name" value="PROTEIN_KINASE_DOM"/>
    <property type="match status" value="1"/>
</dbReference>
<evidence type="ECO:0000256" key="7">
    <source>
        <dbReference type="ARBA" id="ARBA00047899"/>
    </source>
</evidence>
<dbReference type="SMART" id="SM00220">
    <property type="entry name" value="S_TKc"/>
    <property type="match status" value="1"/>
</dbReference>
<dbReference type="Pfam" id="PF00069">
    <property type="entry name" value="Pkinase"/>
    <property type="match status" value="1"/>
</dbReference>
<evidence type="ECO:0000256" key="4">
    <source>
        <dbReference type="ARBA" id="ARBA00022741"/>
    </source>
</evidence>
<dbReference type="PANTHER" id="PTHR22967">
    <property type="entry name" value="SERINE/THREONINE PROTEIN KINASE"/>
    <property type="match status" value="1"/>
</dbReference>
<organism evidence="11 12">
    <name type="scientific">Oopsacas minuta</name>
    <dbReference type="NCBI Taxonomy" id="111878"/>
    <lineage>
        <taxon>Eukaryota</taxon>
        <taxon>Metazoa</taxon>
        <taxon>Porifera</taxon>
        <taxon>Hexactinellida</taxon>
        <taxon>Hexasterophora</taxon>
        <taxon>Lyssacinosida</taxon>
        <taxon>Leucopsacidae</taxon>
        <taxon>Oopsacas</taxon>
    </lineage>
</organism>
<comment type="caution">
    <text evidence="11">The sequence shown here is derived from an EMBL/GenBank/DDBJ whole genome shotgun (WGS) entry which is preliminary data.</text>
</comment>
<keyword evidence="2" id="KW-0723">Serine/threonine-protein kinase</keyword>
<keyword evidence="5" id="KW-0418">Kinase</keyword>
<comment type="catalytic activity">
    <reaction evidence="7">
        <text>L-threonyl-[protein] + ATP = O-phospho-L-threonyl-[protein] + ADP + H(+)</text>
        <dbReference type="Rhea" id="RHEA:46608"/>
        <dbReference type="Rhea" id="RHEA-COMP:11060"/>
        <dbReference type="Rhea" id="RHEA-COMP:11605"/>
        <dbReference type="ChEBI" id="CHEBI:15378"/>
        <dbReference type="ChEBI" id="CHEBI:30013"/>
        <dbReference type="ChEBI" id="CHEBI:30616"/>
        <dbReference type="ChEBI" id="CHEBI:61977"/>
        <dbReference type="ChEBI" id="CHEBI:456216"/>
        <dbReference type="EC" id="2.7.11.1"/>
    </reaction>
</comment>
<dbReference type="GO" id="GO:0035612">
    <property type="term" value="F:AP-2 adaptor complex binding"/>
    <property type="evidence" value="ECO:0007669"/>
    <property type="project" value="TreeGrafter"/>
</dbReference>
<keyword evidence="4" id="KW-0547">Nucleotide-binding</keyword>
<proteinExistence type="predicted"/>
<evidence type="ECO:0000256" key="2">
    <source>
        <dbReference type="ARBA" id="ARBA00022527"/>
    </source>
</evidence>
<dbReference type="Proteomes" id="UP001165289">
    <property type="component" value="Unassembled WGS sequence"/>
</dbReference>